<evidence type="ECO:0008006" key="3">
    <source>
        <dbReference type="Google" id="ProtNLM"/>
    </source>
</evidence>
<reference evidence="1" key="1">
    <citation type="submission" date="2017-08" db="EMBL/GenBank/DDBJ databases">
        <authorList>
            <person name="Polle J.E."/>
            <person name="Barry K."/>
            <person name="Cushman J."/>
            <person name="Schmutz J."/>
            <person name="Tran D."/>
            <person name="Hathwaick L.T."/>
            <person name="Yim W.C."/>
            <person name="Jenkins J."/>
            <person name="Mckie-Krisberg Z.M."/>
            <person name="Prochnik S."/>
            <person name="Lindquist E."/>
            <person name="Dockter R.B."/>
            <person name="Adam C."/>
            <person name="Molina H."/>
            <person name="Bunkerborg J."/>
            <person name="Jin E."/>
            <person name="Buchheim M."/>
            <person name="Magnuson J."/>
        </authorList>
    </citation>
    <scope>NUCLEOTIDE SEQUENCE</scope>
    <source>
        <strain evidence="1">CCAP 19/18</strain>
    </source>
</reference>
<organism evidence="1 2">
    <name type="scientific">Dunaliella salina</name>
    <name type="common">Green alga</name>
    <name type="synonym">Protococcus salinus</name>
    <dbReference type="NCBI Taxonomy" id="3046"/>
    <lineage>
        <taxon>Eukaryota</taxon>
        <taxon>Viridiplantae</taxon>
        <taxon>Chlorophyta</taxon>
        <taxon>core chlorophytes</taxon>
        <taxon>Chlorophyceae</taxon>
        <taxon>CS clade</taxon>
        <taxon>Chlamydomonadales</taxon>
        <taxon>Dunaliellaceae</taxon>
        <taxon>Dunaliella</taxon>
    </lineage>
</organism>
<name>A0ABQ7G7I9_DUNSA</name>
<evidence type="ECO:0000313" key="2">
    <source>
        <dbReference type="Proteomes" id="UP000815325"/>
    </source>
</evidence>
<comment type="caution">
    <text evidence="1">The sequence shown here is derived from an EMBL/GenBank/DDBJ whole genome shotgun (WGS) entry which is preliminary data.</text>
</comment>
<accession>A0ABQ7G7I9</accession>
<protein>
    <recommendedName>
        <fullName evidence="3">Encoded protein</fullName>
    </recommendedName>
</protein>
<sequence length="75" mass="8200">MRANSANEVRRAKLKEQLKERRAKGGEALAVLTQAFKEPPSLKSPFMGASSKWGKVQTVYNADMAASGRCAERSC</sequence>
<proteinExistence type="predicted"/>
<dbReference type="EMBL" id="MU070029">
    <property type="protein sequence ID" value="KAF5830567.1"/>
    <property type="molecule type" value="Genomic_DNA"/>
</dbReference>
<keyword evidence="2" id="KW-1185">Reference proteome</keyword>
<gene>
    <name evidence="1" type="ORF">DUNSADRAFT_14352</name>
</gene>
<dbReference type="Proteomes" id="UP000815325">
    <property type="component" value="Unassembled WGS sequence"/>
</dbReference>
<evidence type="ECO:0000313" key="1">
    <source>
        <dbReference type="EMBL" id="KAF5830567.1"/>
    </source>
</evidence>